<reference evidence="2 3" key="1">
    <citation type="submission" date="2018-12" db="EMBL/GenBank/DDBJ databases">
        <authorList>
            <person name="Grouzdev D.S."/>
            <person name="Krutkina M.S."/>
        </authorList>
    </citation>
    <scope>NUCLEOTIDE SEQUENCE [LARGE SCALE GENOMIC DNA]</scope>
    <source>
        <strain evidence="2 3">RmlP026</strain>
    </source>
</reference>
<organism evidence="2 3">
    <name type="scientific">Lichenibacterium minor</name>
    <dbReference type="NCBI Taxonomy" id="2316528"/>
    <lineage>
        <taxon>Bacteria</taxon>
        <taxon>Pseudomonadati</taxon>
        <taxon>Pseudomonadota</taxon>
        <taxon>Alphaproteobacteria</taxon>
        <taxon>Hyphomicrobiales</taxon>
        <taxon>Lichenihabitantaceae</taxon>
        <taxon>Lichenibacterium</taxon>
    </lineage>
</organism>
<comment type="caution">
    <text evidence="2">The sequence shown here is derived from an EMBL/GenBank/DDBJ whole genome shotgun (WGS) entry which is preliminary data.</text>
</comment>
<dbReference type="AlphaFoldDB" id="A0A4Q2TXY2"/>
<evidence type="ECO:0000256" key="1">
    <source>
        <dbReference type="SAM" id="MobiDB-lite"/>
    </source>
</evidence>
<gene>
    <name evidence="2" type="ORF">D3273_26515</name>
</gene>
<sequence>MKQIIGRARRGERRLRPWLRNNYDLLQSFIGDGRADWAPVIAILREVGVEDAKGQIPSRETLARAWRAISEQRDRERMTVPAQTQSIARGVRMLPSMQTFSPAAVSGRPGPRTVATNGPTPSPQRRSDGIREPTAARNPREGMPDAIRRAIDRV</sequence>
<dbReference type="Proteomes" id="UP000290759">
    <property type="component" value="Unassembled WGS sequence"/>
</dbReference>
<reference evidence="2 3" key="2">
    <citation type="submission" date="2019-02" db="EMBL/GenBank/DDBJ databases">
        <title>'Lichenibacterium ramalinii' gen. nov. sp. nov., 'Lichenibacterium minor' gen. nov. sp. nov.</title>
        <authorList>
            <person name="Pankratov T."/>
        </authorList>
    </citation>
    <scope>NUCLEOTIDE SEQUENCE [LARGE SCALE GENOMIC DNA]</scope>
    <source>
        <strain evidence="2 3">RmlP026</strain>
    </source>
</reference>
<name>A0A4Q2TXY2_9HYPH</name>
<dbReference type="RefSeq" id="WP_129229961.1">
    <property type="nucleotide sequence ID" value="NZ_QYBB01000085.1"/>
</dbReference>
<dbReference type="EMBL" id="QYBB01000085">
    <property type="protein sequence ID" value="RYC28959.1"/>
    <property type="molecule type" value="Genomic_DNA"/>
</dbReference>
<evidence type="ECO:0000313" key="3">
    <source>
        <dbReference type="Proteomes" id="UP000290759"/>
    </source>
</evidence>
<protein>
    <submittedName>
        <fullName evidence="2">Uncharacterized protein</fullName>
    </submittedName>
</protein>
<feature type="region of interest" description="Disordered" evidence="1">
    <location>
        <begin position="101"/>
        <end position="146"/>
    </location>
</feature>
<evidence type="ECO:0000313" key="2">
    <source>
        <dbReference type="EMBL" id="RYC28959.1"/>
    </source>
</evidence>
<accession>A0A4Q2TXY2</accession>
<keyword evidence="3" id="KW-1185">Reference proteome</keyword>
<proteinExistence type="predicted"/>